<dbReference type="PROSITE" id="PS51084">
    <property type="entry name" value="HIT_2"/>
    <property type="match status" value="1"/>
</dbReference>
<dbReference type="SUPFAM" id="SSF54197">
    <property type="entry name" value="HIT-like"/>
    <property type="match status" value="1"/>
</dbReference>
<proteinExistence type="predicted"/>
<reference evidence="3" key="1">
    <citation type="submission" date="2018-05" db="EMBL/GenBank/DDBJ databases">
        <authorList>
            <person name="Lanie J.A."/>
            <person name="Ng W.-L."/>
            <person name="Kazmierczak K.M."/>
            <person name="Andrzejewski T.M."/>
            <person name="Davidsen T.M."/>
            <person name="Wayne K.J."/>
            <person name="Tettelin H."/>
            <person name="Glass J.I."/>
            <person name="Rusch D."/>
            <person name="Podicherti R."/>
            <person name="Tsui H.-C.T."/>
            <person name="Winkler M.E."/>
        </authorList>
    </citation>
    <scope>NUCLEOTIDE SEQUENCE</scope>
</reference>
<evidence type="ECO:0000256" key="1">
    <source>
        <dbReference type="ARBA" id="ARBA00022741"/>
    </source>
</evidence>
<dbReference type="Pfam" id="PF01230">
    <property type="entry name" value="HIT"/>
    <property type="match status" value="1"/>
</dbReference>
<dbReference type="PANTHER" id="PTHR42997">
    <property type="entry name" value="HIT FAMILY HYDROLASE"/>
    <property type="match status" value="1"/>
</dbReference>
<evidence type="ECO:0000313" key="3">
    <source>
        <dbReference type="EMBL" id="SVB66865.1"/>
    </source>
</evidence>
<dbReference type="GO" id="GO:0000166">
    <property type="term" value="F:nucleotide binding"/>
    <property type="evidence" value="ECO:0007669"/>
    <property type="project" value="UniProtKB-KW"/>
</dbReference>
<dbReference type="Gene3D" id="3.30.428.10">
    <property type="entry name" value="HIT-like"/>
    <property type="match status" value="1"/>
</dbReference>
<dbReference type="InterPro" id="IPR036265">
    <property type="entry name" value="HIT-like_sf"/>
</dbReference>
<dbReference type="PANTHER" id="PTHR42997:SF1">
    <property type="entry name" value="AP-4-A PHOSPHORYLASE"/>
    <property type="match status" value="1"/>
</dbReference>
<dbReference type="CDD" id="cd01275">
    <property type="entry name" value="FHIT"/>
    <property type="match status" value="1"/>
</dbReference>
<gene>
    <name evidence="3" type="ORF">METZ01_LOCUS219719</name>
</gene>
<dbReference type="InterPro" id="IPR052908">
    <property type="entry name" value="AP-4-A_phosphorylase"/>
</dbReference>
<dbReference type="GO" id="GO:0003824">
    <property type="term" value="F:catalytic activity"/>
    <property type="evidence" value="ECO:0007669"/>
    <property type="project" value="InterPro"/>
</dbReference>
<accession>A0A382FWB4</accession>
<organism evidence="3">
    <name type="scientific">marine metagenome</name>
    <dbReference type="NCBI Taxonomy" id="408172"/>
    <lineage>
        <taxon>unclassified sequences</taxon>
        <taxon>metagenomes</taxon>
        <taxon>ecological metagenomes</taxon>
    </lineage>
</organism>
<name>A0A382FWB4_9ZZZZ</name>
<protein>
    <recommendedName>
        <fullName evidence="2">HIT domain-containing protein</fullName>
    </recommendedName>
</protein>
<dbReference type="EMBL" id="UINC01052027">
    <property type="protein sequence ID" value="SVB66865.1"/>
    <property type="molecule type" value="Genomic_DNA"/>
</dbReference>
<sequence>MGYIQTPKNEFGPCIFCDKSKIGDDDESLVVHRGENAYVLMNLYPYNNGHLMIAPYEHEENFDTLSSDTQVEMMGLSSEAMSVLRNNLNADGFNFGANFGEVAGAGITEHLHMHIVPRWIGDTNFMPVMGHTKVMIDGLKETRKQLSDAFRKNT</sequence>
<feature type="domain" description="HIT" evidence="2">
    <location>
        <begin position="15"/>
        <end position="125"/>
    </location>
</feature>
<dbReference type="AlphaFoldDB" id="A0A382FWB4"/>
<evidence type="ECO:0000259" key="2">
    <source>
        <dbReference type="PROSITE" id="PS51084"/>
    </source>
</evidence>
<dbReference type="InterPro" id="IPR039383">
    <property type="entry name" value="FHIT"/>
</dbReference>
<keyword evidence="1" id="KW-0547">Nucleotide-binding</keyword>
<dbReference type="InterPro" id="IPR011146">
    <property type="entry name" value="HIT-like"/>
</dbReference>